<dbReference type="InterPro" id="IPR005024">
    <property type="entry name" value="Snf7_fam"/>
</dbReference>
<keyword evidence="1" id="KW-0175">Coiled coil</keyword>
<evidence type="ECO:0000256" key="2">
    <source>
        <dbReference type="SAM" id="MobiDB-lite"/>
    </source>
</evidence>
<dbReference type="Proteomes" id="UP001465755">
    <property type="component" value="Unassembled WGS sequence"/>
</dbReference>
<feature type="coiled-coil region" evidence="1">
    <location>
        <begin position="25"/>
        <end position="59"/>
    </location>
</feature>
<feature type="compositionally biased region" description="Low complexity" evidence="2">
    <location>
        <begin position="200"/>
        <end position="213"/>
    </location>
</feature>
<evidence type="ECO:0000256" key="1">
    <source>
        <dbReference type="SAM" id="Coils"/>
    </source>
</evidence>
<dbReference type="Gene3D" id="6.10.140.1230">
    <property type="match status" value="1"/>
</dbReference>
<evidence type="ECO:0000313" key="4">
    <source>
        <dbReference type="Proteomes" id="UP001465755"/>
    </source>
</evidence>
<feature type="compositionally biased region" description="Basic and acidic residues" evidence="2">
    <location>
        <begin position="221"/>
        <end position="230"/>
    </location>
</feature>
<reference evidence="3 4" key="1">
    <citation type="journal article" date="2024" name="Nat. Commun.">
        <title>Phylogenomics reveals the evolutionary origins of lichenization in chlorophyte algae.</title>
        <authorList>
            <person name="Puginier C."/>
            <person name="Libourel C."/>
            <person name="Otte J."/>
            <person name="Skaloud P."/>
            <person name="Haon M."/>
            <person name="Grisel S."/>
            <person name="Petersen M."/>
            <person name="Berrin J.G."/>
            <person name="Delaux P.M."/>
            <person name="Dal Grande F."/>
            <person name="Keller J."/>
        </authorList>
    </citation>
    <scope>NUCLEOTIDE SEQUENCE [LARGE SCALE GENOMIC DNA]</scope>
    <source>
        <strain evidence="3 4">SAG 2036</strain>
    </source>
</reference>
<name>A0AAW1NYY8_9CHLO</name>
<proteinExistence type="predicted"/>
<accession>A0AAW1NYY8</accession>
<dbReference type="EMBL" id="JALJOQ010000087">
    <property type="protein sequence ID" value="KAK9799789.1"/>
    <property type="molecule type" value="Genomic_DNA"/>
</dbReference>
<keyword evidence="4" id="KW-1185">Reference proteome</keyword>
<feature type="region of interest" description="Disordered" evidence="2">
    <location>
        <begin position="189"/>
        <end position="230"/>
    </location>
</feature>
<gene>
    <name evidence="3" type="ORF">WJX73_008465</name>
</gene>
<dbReference type="PANTHER" id="PTHR10476">
    <property type="entry name" value="CHARGED MULTIVESICULAR BODY PROTEIN"/>
    <property type="match status" value="1"/>
</dbReference>
<organism evidence="3 4">
    <name type="scientific">Symbiochloris irregularis</name>
    <dbReference type="NCBI Taxonomy" id="706552"/>
    <lineage>
        <taxon>Eukaryota</taxon>
        <taxon>Viridiplantae</taxon>
        <taxon>Chlorophyta</taxon>
        <taxon>core chlorophytes</taxon>
        <taxon>Trebouxiophyceae</taxon>
        <taxon>Trebouxiales</taxon>
        <taxon>Trebouxiaceae</taxon>
        <taxon>Symbiochloris</taxon>
    </lineage>
</organism>
<sequence>MIRDNNTANRIKDFFVKPPDPKELVRKWQTDLRKEQRTLERTIREIERSEKNAKKMVTESAKRGDMASAKVLAKELVRTRKEVTRMYTNKAQLLSMNIQLTEQLAMVRVAGTLSKSTEVMTLVNNLVKAPQMSQIMMQMSREMMKAGVIDEMMEDTLDSALDTEDMEEQTEAEVDKVLAELAVEDMSSMAKAGTANKRIQQQQAAQAQAAQEADSAEQEDLQARLDAMRS</sequence>
<dbReference type="Pfam" id="PF03357">
    <property type="entry name" value="Snf7"/>
    <property type="match status" value="1"/>
</dbReference>
<comment type="caution">
    <text evidence="3">The sequence shown here is derived from an EMBL/GenBank/DDBJ whole genome shotgun (WGS) entry which is preliminary data.</text>
</comment>
<protein>
    <submittedName>
        <fullName evidence="3">Uncharacterized protein</fullName>
    </submittedName>
</protein>
<dbReference type="AlphaFoldDB" id="A0AAW1NYY8"/>
<dbReference type="GO" id="GO:0007034">
    <property type="term" value="P:vacuolar transport"/>
    <property type="evidence" value="ECO:0007669"/>
    <property type="project" value="InterPro"/>
</dbReference>
<evidence type="ECO:0000313" key="3">
    <source>
        <dbReference type="EMBL" id="KAK9799789.1"/>
    </source>
</evidence>